<dbReference type="EMBL" id="JAASQR010000002">
    <property type="protein sequence ID" value="NIJ16375.1"/>
    <property type="molecule type" value="Genomic_DNA"/>
</dbReference>
<dbReference type="AlphaFoldDB" id="A0A846MEX4"/>
<name>A0A846MEX4_9SPHN</name>
<protein>
    <submittedName>
        <fullName evidence="1">Uncharacterized protein</fullName>
    </submittedName>
</protein>
<proteinExistence type="predicted"/>
<keyword evidence="2" id="KW-1185">Reference proteome</keyword>
<sequence>MGCCQEIAVIFRGAAKECHFSPKRGEFHNDDLAREVL</sequence>
<comment type="caution">
    <text evidence="1">The sequence shown here is derived from an EMBL/GenBank/DDBJ whole genome shotgun (WGS) entry which is preliminary data.</text>
</comment>
<reference evidence="1 2" key="1">
    <citation type="submission" date="2020-03" db="EMBL/GenBank/DDBJ databases">
        <title>Genomic Encyclopedia of Type Strains, Phase IV (KMG-IV): sequencing the most valuable type-strain genomes for metagenomic binning, comparative biology and taxonomic classification.</title>
        <authorList>
            <person name="Goeker M."/>
        </authorList>
    </citation>
    <scope>NUCLEOTIDE SEQUENCE [LARGE SCALE GENOMIC DNA]</scope>
    <source>
        <strain evidence="1 2">DSM 21299</strain>
    </source>
</reference>
<evidence type="ECO:0000313" key="2">
    <source>
        <dbReference type="Proteomes" id="UP000576821"/>
    </source>
</evidence>
<evidence type="ECO:0000313" key="1">
    <source>
        <dbReference type="EMBL" id="NIJ16375.1"/>
    </source>
</evidence>
<gene>
    <name evidence="1" type="ORF">FHS54_001341</name>
</gene>
<organism evidence="1 2">
    <name type="scientific">Sphingobium vermicomposti</name>
    <dbReference type="NCBI Taxonomy" id="529005"/>
    <lineage>
        <taxon>Bacteria</taxon>
        <taxon>Pseudomonadati</taxon>
        <taxon>Pseudomonadota</taxon>
        <taxon>Alphaproteobacteria</taxon>
        <taxon>Sphingomonadales</taxon>
        <taxon>Sphingomonadaceae</taxon>
        <taxon>Sphingobium</taxon>
    </lineage>
</organism>
<dbReference type="Proteomes" id="UP000576821">
    <property type="component" value="Unassembled WGS sequence"/>
</dbReference>
<accession>A0A846MEX4</accession>